<feature type="transmembrane region" description="Helical" evidence="1">
    <location>
        <begin position="12"/>
        <end position="29"/>
    </location>
</feature>
<dbReference type="RefSeq" id="WP_142025186.1">
    <property type="nucleotide sequence ID" value="NZ_VFQE01000001.1"/>
</dbReference>
<evidence type="ECO:0000256" key="1">
    <source>
        <dbReference type="SAM" id="Phobius"/>
    </source>
</evidence>
<keyword evidence="3" id="KW-1185">Reference proteome</keyword>
<accession>A0A543PEQ4</accession>
<proteinExistence type="predicted"/>
<keyword evidence="1" id="KW-1133">Transmembrane helix</keyword>
<dbReference type="EMBL" id="VFQE01000001">
    <property type="protein sequence ID" value="TQN42572.1"/>
    <property type="molecule type" value="Genomic_DNA"/>
</dbReference>
<gene>
    <name evidence="2" type="ORF">FHU33_1976</name>
</gene>
<dbReference type="Proteomes" id="UP000319865">
    <property type="component" value="Unassembled WGS sequence"/>
</dbReference>
<comment type="caution">
    <text evidence="2">The sequence shown here is derived from an EMBL/GenBank/DDBJ whole genome shotgun (WGS) entry which is preliminary data.</text>
</comment>
<keyword evidence="1" id="KW-0472">Membrane</keyword>
<evidence type="ECO:0000313" key="2">
    <source>
        <dbReference type="EMBL" id="TQN42572.1"/>
    </source>
</evidence>
<reference evidence="2 3" key="1">
    <citation type="submission" date="2019-06" db="EMBL/GenBank/DDBJ databases">
        <title>Sequencing the genomes of 1000 actinobacteria strains.</title>
        <authorList>
            <person name="Klenk H.-P."/>
        </authorList>
    </citation>
    <scope>NUCLEOTIDE SEQUENCE [LARGE SCALE GENOMIC DNA]</scope>
    <source>
        <strain evidence="2 3">DSM 46837</strain>
    </source>
</reference>
<dbReference type="OrthoDB" id="5196474at2"/>
<protein>
    <submittedName>
        <fullName evidence="2">Uncharacterized protein</fullName>
    </submittedName>
</protein>
<sequence length="88" mass="9521">MKHRDPNELRWLATLAGGGVAVLAVAGLLETLRRSVVNVDEAVDRVWTAGKLVAQNTQAGHLLRQTTARAATLRDHLESANGAKERAR</sequence>
<evidence type="ECO:0000313" key="3">
    <source>
        <dbReference type="Proteomes" id="UP000319865"/>
    </source>
</evidence>
<organism evidence="2 3">
    <name type="scientific">Blastococcus colisei</name>
    <dbReference type="NCBI Taxonomy" id="1564162"/>
    <lineage>
        <taxon>Bacteria</taxon>
        <taxon>Bacillati</taxon>
        <taxon>Actinomycetota</taxon>
        <taxon>Actinomycetes</taxon>
        <taxon>Geodermatophilales</taxon>
        <taxon>Geodermatophilaceae</taxon>
        <taxon>Blastococcus</taxon>
    </lineage>
</organism>
<dbReference type="AlphaFoldDB" id="A0A543PEQ4"/>
<name>A0A543PEQ4_9ACTN</name>
<keyword evidence="1" id="KW-0812">Transmembrane</keyword>